<keyword evidence="1" id="KW-0812">Transmembrane</keyword>
<sequence>MVAHTRPMSPMARYRRPLMWGAIAVILAIPAIAMQFTREVAWGAEDFAFAALLLVAAGLLYELAAWKLLTARARWIAGAVIVLAVLVIWADAAVGLF</sequence>
<accession>A0ABN0YEF9</accession>
<name>A0ABN0YEF9_9CAUL</name>
<organism evidence="2 3">
    <name type="scientific">Brevundimonas terrae</name>
    <dbReference type="NCBI Taxonomy" id="363631"/>
    <lineage>
        <taxon>Bacteria</taxon>
        <taxon>Pseudomonadati</taxon>
        <taxon>Pseudomonadota</taxon>
        <taxon>Alphaproteobacteria</taxon>
        <taxon>Caulobacterales</taxon>
        <taxon>Caulobacteraceae</taxon>
        <taxon>Brevundimonas</taxon>
    </lineage>
</organism>
<evidence type="ECO:0000313" key="3">
    <source>
        <dbReference type="Proteomes" id="UP001500791"/>
    </source>
</evidence>
<dbReference type="RefSeq" id="WP_167177108.1">
    <property type="nucleotide sequence ID" value="NZ_BAAAEJ010000007.1"/>
</dbReference>
<dbReference type="Proteomes" id="UP001500791">
    <property type="component" value="Unassembled WGS sequence"/>
</dbReference>
<feature type="transmembrane region" description="Helical" evidence="1">
    <location>
        <begin position="76"/>
        <end position="96"/>
    </location>
</feature>
<evidence type="ECO:0000313" key="2">
    <source>
        <dbReference type="EMBL" id="GAA0392538.1"/>
    </source>
</evidence>
<gene>
    <name evidence="2" type="ORF">GCM10009093_18920</name>
</gene>
<keyword evidence="3" id="KW-1185">Reference proteome</keyword>
<comment type="caution">
    <text evidence="2">The sequence shown here is derived from an EMBL/GenBank/DDBJ whole genome shotgun (WGS) entry which is preliminary data.</text>
</comment>
<keyword evidence="1" id="KW-0472">Membrane</keyword>
<keyword evidence="1" id="KW-1133">Transmembrane helix</keyword>
<reference evidence="2 3" key="1">
    <citation type="journal article" date="2019" name="Int. J. Syst. Evol. Microbiol.">
        <title>The Global Catalogue of Microorganisms (GCM) 10K type strain sequencing project: providing services to taxonomists for standard genome sequencing and annotation.</title>
        <authorList>
            <consortium name="The Broad Institute Genomics Platform"/>
            <consortium name="The Broad Institute Genome Sequencing Center for Infectious Disease"/>
            <person name="Wu L."/>
            <person name="Ma J."/>
        </authorList>
    </citation>
    <scope>NUCLEOTIDE SEQUENCE [LARGE SCALE GENOMIC DNA]</scope>
    <source>
        <strain evidence="2 3">JCM 13476</strain>
    </source>
</reference>
<dbReference type="EMBL" id="BAAAEJ010000007">
    <property type="protein sequence ID" value="GAA0392538.1"/>
    <property type="molecule type" value="Genomic_DNA"/>
</dbReference>
<evidence type="ECO:0000256" key="1">
    <source>
        <dbReference type="SAM" id="Phobius"/>
    </source>
</evidence>
<proteinExistence type="predicted"/>
<feature type="transmembrane region" description="Helical" evidence="1">
    <location>
        <begin position="49"/>
        <end position="69"/>
    </location>
</feature>
<protein>
    <submittedName>
        <fullName evidence="2">Uncharacterized protein</fullName>
    </submittedName>
</protein>